<name>A0ABQ1ZDN7_9BACL</name>
<organism evidence="2 3">
    <name type="scientific">Paenibacillus silvae</name>
    <dbReference type="NCBI Taxonomy" id="1325358"/>
    <lineage>
        <taxon>Bacteria</taxon>
        <taxon>Bacillati</taxon>
        <taxon>Bacillota</taxon>
        <taxon>Bacilli</taxon>
        <taxon>Bacillales</taxon>
        <taxon>Paenibacillaceae</taxon>
        <taxon>Paenibacillus</taxon>
    </lineage>
</organism>
<keyword evidence="1" id="KW-0812">Transmembrane</keyword>
<feature type="transmembrane region" description="Helical" evidence="1">
    <location>
        <begin position="34"/>
        <end position="52"/>
    </location>
</feature>
<evidence type="ECO:0000313" key="3">
    <source>
        <dbReference type="Proteomes" id="UP000652153"/>
    </source>
</evidence>
<keyword evidence="1" id="KW-0472">Membrane</keyword>
<protein>
    <recommendedName>
        <fullName evidence="4">DUF4231 domain-containing protein</fullName>
    </recommendedName>
</protein>
<evidence type="ECO:0000256" key="1">
    <source>
        <dbReference type="SAM" id="Phobius"/>
    </source>
</evidence>
<reference evidence="3" key="1">
    <citation type="journal article" date="2019" name="Int. J. Syst. Evol. Microbiol.">
        <title>The Global Catalogue of Microorganisms (GCM) 10K type strain sequencing project: providing services to taxonomists for standard genome sequencing and annotation.</title>
        <authorList>
            <consortium name="The Broad Institute Genomics Platform"/>
            <consortium name="The Broad Institute Genome Sequencing Center for Infectious Disease"/>
            <person name="Wu L."/>
            <person name="Ma J."/>
        </authorList>
    </citation>
    <scope>NUCLEOTIDE SEQUENCE [LARGE SCALE GENOMIC DNA]</scope>
    <source>
        <strain evidence="3">CGMCC 1.12770</strain>
    </source>
</reference>
<dbReference type="EMBL" id="BMFU01000004">
    <property type="protein sequence ID" value="GGH60221.1"/>
    <property type="molecule type" value="Genomic_DNA"/>
</dbReference>
<dbReference type="NCBIfam" id="NF033634">
    <property type="entry name" value="SLATT_1"/>
    <property type="match status" value="1"/>
</dbReference>
<dbReference type="Proteomes" id="UP000652153">
    <property type="component" value="Unassembled WGS sequence"/>
</dbReference>
<dbReference type="RefSeq" id="WP_188593180.1">
    <property type="nucleotide sequence ID" value="NZ_BMFU01000004.1"/>
</dbReference>
<sequence length="153" mass="17958">MEAVKKIEKIEMDLKEKIKSIRPKFVRTRRKARIWKIFIISLGIITTITLGIKDISWGSTVGFILSALLTGVTAIESLYNHASKSVQEHEYYVKLTDLKQDIEFYKQGKELEDYQLSDVKAFFEEFKKIRTEFHNFRVETVKVSYENTNSKLK</sequence>
<proteinExistence type="predicted"/>
<feature type="transmembrane region" description="Helical" evidence="1">
    <location>
        <begin position="58"/>
        <end position="79"/>
    </location>
</feature>
<gene>
    <name evidence="2" type="ORF">GCM10008014_34550</name>
</gene>
<comment type="caution">
    <text evidence="2">The sequence shown here is derived from an EMBL/GenBank/DDBJ whole genome shotgun (WGS) entry which is preliminary data.</text>
</comment>
<accession>A0ABQ1ZDN7</accession>
<keyword evidence="3" id="KW-1185">Reference proteome</keyword>
<evidence type="ECO:0000313" key="2">
    <source>
        <dbReference type="EMBL" id="GGH60221.1"/>
    </source>
</evidence>
<keyword evidence="1" id="KW-1133">Transmembrane helix</keyword>
<evidence type="ECO:0008006" key="4">
    <source>
        <dbReference type="Google" id="ProtNLM"/>
    </source>
</evidence>